<feature type="domain" description="GED" evidence="4">
    <location>
        <begin position="618"/>
        <end position="709"/>
    </location>
</feature>
<dbReference type="InterPro" id="IPR001401">
    <property type="entry name" value="Dynamin_GTPase"/>
</dbReference>
<dbReference type="Gene3D" id="3.40.50.300">
    <property type="entry name" value="P-loop containing nucleotide triphosphate hydrolases"/>
    <property type="match status" value="1"/>
</dbReference>
<dbReference type="STRING" id="105351.A0A401KLI8"/>
<dbReference type="InterPro" id="IPR000375">
    <property type="entry name" value="Dynamin_stalk"/>
</dbReference>
<dbReference type="InterPro" id="IPR011009">
    <property type="entry name" value="Kinase-like_dom_sf"/>
</dbReference>
<dbReference type="SUPFAM" id="SSF52540">
    <property type="entry name" value="P-loop containing nucleoside triphosphate hydrolases"/>
    <property type="match status" value="1"/>
</dbReference>
<proteinExistence type="predicted"/>
<evidence type="ECO:0000256" key="1">
    <source>
        <dbReference type="ARBA" id="ARBA00022741"/>
    </source>
</evidence>
<evidence type="ECO:0000256" key="3">
    <source>
        <dbReference type="SAM" id="MobiDB-lite"/>
    </source>
</evidence>
<dbReference type="GO" id="GO:0005874">
    <property type="term" value="C:microtubule"/>
    <property type="evidence" value="ECO:0007669"/>
    <property type="project" value="TreeGrafter"/>
</dbReference>
<dbReference type="SUPFAM" id="SSF56112">
    <property type="entry name" value="Protein kinase-like (PK-like)"/>
    <property type="match status" value="1"/>
</dbReference>
<dbReference type="GO" id="GO:0016559">
    <property type="term" value="P:peroxisome fission"/>
    <property type="evidence" value="ECO:0007669"/>
    <property type="project" value="TreeGrafter"/>
</dbReference>
<feature type="region of interest" description="Disordered" evidence="3">
    <location>
        <begin position="707"/>
        <end position="729"/>
    </location>
</feature>
<name>A0A401KLI8_ASPAW</name>
<evidence type="ECO:0000259" key="4">
    <source>
        <dbReference type="PROSITE" id="PS51388"/>
    </source>
</evidence>
<comment type="caution">
    <text evidence="6">The sequence shown here is derived from an EMBL/GenBank/DDBJ whole genome shotgun (WGS) entry which is preliminary data.</text>
</comment>
<organism evidence="6 7">
    <name type="scientific">Aspergillus awamori</name>
    <name type="common">Black koji mold</name>
    <dbReference type="NCBI Taxonomy" id="105351"/>
    <lineage>
        <taxon>Eukaryota</taxon>
        <taxon>Fungi</taxon>
        <taxon>Dikarya</taxon>
        <taxon>Ascomycota</taxon>
        <taxon>Pezizomycotina</taxon>
        <taxon>Eurotiomycetes</taxon>
        <taxon>Eurotiomycetidae</taxon>
        <taxon>Eurotiales</taxon>
        <taxon>Aspergillaceae</taxon>
        <taxon>Aspergillus</taxon>
    </lineage>
</organism>
<dbReference type="GO" id="GO:0016020">
    <property type="term" value="C:membrane"/>
    <property type="evidence" value="ECO:0007669"/>
    <property type="project" value="TreeGrafter"/>
</dbReference>
<keyword evidence="7" id="KW-1185">Reference proteome</keyword>
<protein>
    <submittedName>
        <fullName evidence="6">Interferon-induced GTP-binding protein Mx2</fullName>
    </submittedName>
</protein>
<dbReference type="PANTHER" id="PTHR11566">
    <property type="entry name" value="DYNAMIN"/>
    <property type="match status" value="1"/>
</dbReference>
<evidence type="ECO:0000256" key="2">
    <source>
        <dbReference type="ARBA" id="ARBA00023134"/>
    </source>
</evidence>
<keyword evidence="2" id="KW-0342">GTP-binding</keyword>
<dbReference type="GO" id="GO:0005739">
    <property type="term" value="C:mitochondrion"/>
    <property type="evidence" value="ECO:0007669"/>
    <property type="project" value="TreeGrafter"/>
</dbReference>
<evidence type="ECO:0000313" key="6">
    <source>
        <dbReference type="EMBL" id="GCB20133.1"/>
    </source>
</evidence>
<sequence length="1288" mass="146057">MSTTPEEEALHQLQQEQSKLLDAIDELRTIGVGSLVELPQLVVCGAQSSGKSSVLEAISRVRFPAKDNVCTRFATEVILRRSPTPKIKISIEPGPSRKDVRERATFQTFAQELSPHDNDLSAVIEKAKDYMGVNETAHSGFSDDVLKVEILGPDKPELTLVDLPGLYYSASQDQGLQGIKVVRTLTEKYMKNGRSIILAVIGARTEYHLQEVLNIAESFDPRRERTLGIITQPDTLEPNSEREGTYLQFISNQKIRLQLGWHALRNRSFETRDIPDDARDEREKDFFSQGRWSSLSRDCVGIESLRRRLSKTLFIQIRRNLPGLIADIEEKASDREKELSKLGSPRTTRQQQRGYLLNISSSFERITEQALHGLYADGFFGAFETKSDHHDFRRLRAVIRQLNEFFADAMAARGSRRIIVDRLPGLGQDLTLFDLKNPYLSGRFPHYVLRKNLEEEVAEQARKNRGIELPGSANQLLVGSLFRDQSLPWEGLAKEHVLKAWESVRYFALLVMQHTTDDHTFSLLAGSILEPALDKLRQNLLDKLDELTAYTKRGHPLPVGKSFLTRIQKARSERQLSSLKTKLKYTNAHKPDGEALFSMKAIEEATSNLELSRDEYAAAEIIDQMQAYYDTAIVTFVDNVATLGIENCLLDPLQRILTSQVINNLNDDQVRDLASEPSFISDERGRLASEVDKLQAGLRTLRTFNIQKPSMSGPPSIDKLEKPPTSIQENRKPFTGAILTAGPSIFSSLPEAKTYKSPATKPFDGAVTPSLFNFTSQQTSSSKGLESPPSLSAINPPKPIVANMQAEMCYDDVAWELSDDISDFWVEQFHDIGVKKAIGYFILRHDSGDKPRLSLIGKGSFNIILRMKYTHKSTDIRFSQPGAILFPEEKTKNEIAVMRYIADQTSIPVPFVLHSGTRDESPLKLSPFIMMSHIDHKTNMYAALSVPGCAVEKRGYLNPDIDEDDLRKLYAELAKVLLKLAKPEFPLIGSLVQVDDSTWEVASRPLSMNMNELVRLGTLPRSKLPPLDATFKTTSSYMEVLAQLNIQHLIHQRNNAIESADDCRRKYVARQLFYKLAKEKKLFNPGHEHGPFRLWCDDLRPGNVLLNDDMQVTGVVDWEFTYAAPVEFSYAPPWWLLIENPDQWPNGRPGSLIAVSRRFSRQCDVVKMRKVCTVSPGCQMKCKRVGRAATSGWYMPFCIVLRSMLSTGWRLTNGTLDPRRRTRQVRAWKERVQLLDETQRDEMEHLVTKKLAEMENRVLAWEPDEYTEEYRLMLTKKIQEEVLDPAPC</sequence>
<dbReference type="GO" id="GO:0048312">
    <property type="term" value="P:intracellular distribution of mitochondria"/>
    <property type="evidence" value="ECO:0007669"/>
    <property type="project" value="TreeGrafter"/>
</dbReference>
<dbReference type="PROSITE" id="PS51388">
    <property type="entry name" value="GED"/>
    <property type="match status" value="1"/>
</dbReference>
<dbReference type="Proteomes" id="UP000286921">
    <property type="component" value="Unassembled WGS sequence"/>
</dbReference>
<dbReference type="InterPro" id="IPR022812">
    <property type="entry name" value="Dynamin"/>
</dbReference>
<dbReference type="InterPro" id="IPR027417">
    <property type="entry name" value="P-loop_NTPase"/>
</dbReference>
<dbReference type="InterPro" id="IPR020850">
    <property type="entry name" value="GED_dom"/>
</dbReference>
<evidence type="ECO:0000313" key="7">
    <source>
        <dbReference type="Proteomes" id="UP000286921"/>
    </source>
</evidence>
<feature type="domain" description="Dynamin-type G" evidence="5">
    <location>
        <begin position="35"/>
        <end position="322"/>
    </location>
</feature>
<dbReference type="PRINTS" id="PR00195">
    <property type="entry name" value="DYNAMIN"/>
</dbReference>
<dbReference type="GO" id="GO:0006897">
    <property type="term" value="P:endocytosis"/>
    <property type="evidence" value="ECO:0007669"/>
    <property type="project" value="TreeGrafter"/>
</dbReference>
<dbReference type="Pfam" id="PF01031">
    <property type="entry name" value="Dynamin_M"/>
    <property type="match status" value="1"/>
</dbReference>
<dbReference type="InterPro" id="IPR045063">
    <property type="entry name" value="Dynamin_N"/>
</dbReference>
<gene>
    <name evidence="6" type="ORF">AAWM_03018</name>
</gene>
<dbReference type="CDD" id="cd08771">
    <property type="entry name" value="DLP_1"/>
    <property type="match status" value="1"/>
</dbReference>
<dbReference type="PANTHER" id="PTHR11566:SF149">
    <property type="entry name" value="GTPASE, PUTATIVE (AFU_ORTHOLOGUE AFUA_6G11890)-RELATED"/>
    <property type="match status" value="1"/>
</dbReference>
<dbReference type="GO" id="GO:0008017">
    <property type="term" value="F:microtubule binding"/>
    <property type="evidence" value="ECO:0007669"/>
    <property type="project" value="TreeGrafter"/>
</dbReference>
<dbReference type="FunFam" id="3.40.50.300:FF:001425">
    <property type="entry name" value="Dynamin GTPase, putative"/>
    <property type="match status" value="1"/>
</dbReference>
<reference evidence="6 7" key="1">
    <citation type="submission" date="2016-09" db="EMBL/GenBank/DDBJ databases">
        <title>Aspergillus awamori IFM 58123T.</title>
        <authorList>
            <person name="Kusuya Y."/>
            <person name="Shimizu M."/>
            <person name="Takahashi H."/>
            <person name="Yaguchi T."/>
        </authorList>
    </citation>
    <scope>NUCLEOTIDE SEQUENCE [LARGE SCALE GENOMIC DNA]</scope>
    <source>
        <strain evidence="6 7">IFM 58123</strain>
    </source>
</reference>
<dbReference type="GO" id="GO:0003924">
    <property type="term" value="F:GTPase activity"/>
    <property type="evidence" value="ECO:0007669"/>
    <property type="project" value="InterPro"/>
</dbReference>
<dbReference type="InterPro" id="IPR030381">
    <property type="entry name" value="G_DYNAMIN_dom"/>
</dbReference>
<dbReference type="EMBL" id="BDHI01000007">
    <property type="protein sequence ID" value="GCB20133.1"/>
    <property type="molecule type" value="Genomic_DNA"/>
</dbReference>
<dbReference type="GO" id="GO:0000266">
    <property type="term" value="P:mitochondrial fission"/>
    <property type="evidence" value="ECO:0007669"/>
    <property type="project" value="TreeGrafter"/>
</dbReference>
<accession>A0A401KLI8</accession>
<dbReference type="Pfam" id="PF00350">
    <property type="entry name" value="Dynamin_N"/>
    <property type="match status" value="1"/>
</dbReference>
<dbReference type="PROSITE" id="PS51718">
    <property type="entry name" value="G_DYNAMIN_2"/>
    <property type="match status" value="1"/>
</dbReference>
<evidence type="ECO:0000259" key="5">
    <source>
        <dbReference type="PROSITE" id="PS51718"/>
    </source>
</evidence>
<dbReference type="Pfam" id="PF01636">
    <property type="entry name" value="APH"/>
    <property type="match status" value="1"/>
</dbReference>
<dbReference type="GO" id="GO:0005525">
    <property type="term" value="F:GTP binding"/>
    <property type="evidence" value="ECO:0007669"/>
    <property type="project" value="InterPro"/>
</dbReference>
<keyword evidence="1" id="KW-0547">Nucleotide-binding</keyword>
<dbReference type="InterPro" id="IPR002575">
    <property type="entry name" value="Aminoglycoside_PTrfase"/>
</dbReference>
<dbReference type="SMART" id="SM00053">
    <property type="entry name" value="DYNc"/>
    <property type="match status" value="1"/>
</dbReference>